<accession>A0ABT7XI47</accession>
<gene>
    <name evidence="1" type="ORF">QU481_00870</name>
</gene>
<protein>
    <submittedName>
        <fullName evidence="1">Uncharacterized protein</fullName>
    </submittedName>
</protein>
<organism evidence="1 2">
    <name type="scientific">Crenobacter oryzisoli</name>
    <dbReference type="NCBI Taxonomy" id="3056844"/>
    <lineage>
        <taxon>Bacteria</taxon>
        <taxon>Pseudomonadati</taxon>
        <taxon>Pseudomonadota</taxon>
        <taxon>Betaproteobacteria</taxon>
        <taxon>Neisseriales</taxon>
        <taxon>Neisseriaceae</taxon>
        <taxon>Crenobacter</taxon>
    </lineage>
</organism>
<evidence type="ECO:0000313" key="2">
    <source>
        <dbReference type="Proteomes" id="UP001168540"/>
    </source>
</evidence>
<name>A0ABT7XI47_9NEIS</name>
<reference evidence="1" key="1">
    <citation type="submission" date="2023-06" db="EMBL/GenBank/DDBJ databases">
        <authorList>
            <person name="Zhang S."/>
        </authorList>
    </citation>
    <scope>NUCLEOTIDE SEQUENCE</scope>
    <source>
        <strain evidence="1">SG2303</strain>
    </source>
</reference>
<dbReference type="RefSeq" id="WP_289827974.1">
    <property type="nucleotide sequence ID" value="NZ_JAUEDK010000001.1"/>
</dbReference>
<comment type="caution">
    <text evidence="1">The sequence shown here is derived from an EMBL/GenBank/DDBJ whole genome shotgun (WGS) entry which is preliminary data.</text>
</comment>
<sequence length="60" mass="6801">MSEFYETPFGGAHDHAFLGVGHERNNKRKTRAAIALLRRFDYLSHSAVEVHATSEASAWR</sequence>
<dbReference type="EMBL" id="JAUEDK010000001">
    <property type="protein sequence ID" value="MDN0073452.1"/>
    <property type="molecule type" value="Genomic_DNA"/>
</dbReference>
<proteinExistence type="predicted"/>
<keyword evidence="2" id="KW-1185">Reference proteome</keyword>
<dbReference type="Proteomes" id="UP001168540">
    <property type="component" value="Unassembled WGS sequence"/>
</dbReference>
<evidence type="ECO:0000313" key="1">
    <source>
        <dbReference type="EMBL" id="MDN0073452.1"/>
    </source>
</evidence>